<sequence length="95" mass="10277">MFSKRLSGVSNATSVQGGVSHTRIYATAGARGPRSRSAPWQPLVSRFGSCGLRWDGVLRCATVSATERCYVGLPTDWCLVPDCLTLLPDFGRRMG</sequence>
<keyword evidence="2" id="KW-1185">Reference proteome</keyword>
<name>A0A2C6KBY6_9APIC</name>
<dbReference type="GeneID" id="94431223"/>
<organism evidence="1 2">
    <name type="scientific">Cystoisospora suis</name>
    <dbReference type="NCBI Taxonomy" id="483139"/>
    <lineage>
        <taxon>Eukaryota</taxon>
        <taxon>Sar</taxon>
        <taxon>Alveolata</taxon>
        <taxon>Apicomplexa</taxon>
        <taxon>Conoidasida</taxon>
        <taxon>Coccidia</taxon>
        <taxon>Eucoccidiorida</taxon>
        <taxon>Eimeriorina</taxon>
        <taxon>Sarcocystidae</taxon>
        <taxon>Cystoisospora</taxon>
    </lineage>
</organism>
<comment type="caution">
    <text evidence="1">The sequence shown here is derived from an EMBL/GenBank/DDBJ whole genome shotgun (WGS) entry which is preliminary data.</text>
</comment>
<protein>
    <submittedName>
        <fullName evidence="1">Uncharacterized protein</fullName>
    </submittedName>
</protein>
<proteinExistence type="predicted"/>
<dbReference type="Proteomes" id="UP000221165">
    <property type="component" value="Unassembled WGS sequence"/>
</dbReference>
<reference evidence="1 2" key="1">
    <citation type="journal article" date="2017" name="Int. J. Parasitol.">
        <title>The genome of the protozoan parasite Cystoisospora suis and a reverse vaccinology approach to identify vaccine candidates.</title>
        <authorList>
            <person name="Palmieri N."/>
            <person name="Shrestha A."/>
            <person name="Ruttkowski B."/>
            <person name="Beck T."/>
            <person name="Vogl C."/>
            <person name="Tomley F."/>
            <person name="Blake D.P."/>
            <person name="Joachim A."/>
        </authorList>
    </citation>
    <scope>NUCLEOTIDE SEQUENCE [LARGE SCALE GENOMIC DNA]</scope>
    <source>
        <strain evidence="1 2">Wien I</strain>
    </source>
</reference>
<accession>A0A2C6KBY6</accession>
<dbReference type="EMBL" id="MIGC01004233">
    <property type="protein sequence ID" value="PHJ18300.1"/>
    <property type="molecule type" value="Genomic_DNA"/>
</dbReference>
<dbReference type="RefSeq" id="XP_067920008.1">
    <property type="nucleotide sequence ID" value="XM_068068012.1"/>
</dbReference>
<dbReference type="AlphaFoldDB" id="A0A2C6KBY6"/>
<evidence type="ECO:0000313" key="2">
    <source>
        <dbReference type="Proteomes" id="UP000221165"/>
    </source>
</evidence>
<dbReference type="VEuPathDB" id="ToxoDB:CSUI_007869"/>
<feature type="non-terminal residue" evidence="1">
    <location>
        <position position="95"/>
    </location>
</feature>
<evidence type="ECO:0000313" key="1">
    <source>
        <dbReference type="EMBL" id="PHJ18300.1"/>
    </source>
</evidence>
<gene>
    <name evidence="1" type="ORF">CSUI_007869</name>
</gene>